<dbReference type="GO" id="GO:0003779">
    <property type="term" value="F:actin binding"/>
    <property type="evidence" value="ECO:0007669"/>
    <property type="project" value="InterPro"/>
</dbReference>
<evidence type="ECO:0000313" key="3">
    <source>
        <dbReference type="EMBL" id="KAK5583183.1"/>
    </source>
</evidence>
<feature type="region of interest" description="Disordered" evidence="2">
    <location>
        <begin position="1"/>
        <end position="54"/>
    </location>
</feature>
<dbReference type="SUPFAM" id="SSF55770">
    <property type="entry name" value="Profilin (actin-binding protein)"/>
    <property type="match status" value="1"/>
</dbReference>
<comment type="function">
    <text evidence="1">Binds to actin and affects the structure of the cytoskeleton. At high concentrations, profilin prevents the polymerization of actin, whereas it enhances it at low concentrations. By binding to PIP2, it inhibits the formation of IP3 and DG.</text>
</comment>
<dbReference type="AlphaFoldDB" id="A0AAN7UA69"/>
<dbReference type="Proteomes" id="UP001344447">
    <property type="component" value="Unassembled WGS sequence"/>
</dbReference>
<dbReference type="Pfam" id="PF00235">
    <property type="entry name" value="Profilin"/>
    <property type="match status" value="1"/>
</dbReference>
<organism evidence="3 4">
    <name type="scientific">Dictyostelium firmibasis</name>
    <dbReference type="NCBI Taxonomy" id="79012"/>
    <lineage>
        <taxon>Eukaryota</taxon>
        <taxon>Amoebozoa</taxon>
        <taxon>Evosea</taxon>
        <taxon>Eumycetozoa</taxon>
        <taxon>Dictyostelia</taxon>
        <taxon>Dictyosteliales</taxon>
        <taxon>Dictyosteliaceae</taxon>
        <taxon>Dictyostelium</taxon>
    </lineage>
</organism>
<evidence type="ECO:0000256" key="2">
    <source>
        <dbReference type="SAM" id="MobiDB-lite"/>
    </source>
</evidence>
<dbReference type="InterPro" id="IPR048278">
    <property type="entry name" value="PFN"/>
</dbReference>
<dbReference type="EMBL" id="JAVFKY010000001">
    <property type="protein sequence ID" value="KAK5583183.1"/>
    <property type="molecule type" value="Genomic_DNA"/>
</dbReference>
<evidence type="ECO:0000313" key="4">
    <source>
        <dbReference type="Proteomes" id="UP001344447"/>
    </source>
</evidence>
<gene>
    <name evidence="3" type="ORF">RB653_004774</name>
</gene>
<proteinExistence type="predicted"/>
<keyword evidence="4" id="KW-1185">Reference proteome</keyword>
<accession>A0AAN7UA69</accession>
<evidence type="ECO:0008006" key="5">
    <source>
        <dbReference type="Google" id="ProtNLM"/>
    </source>
</evidence>
<sequence>MSIRNSKKNYNNNNNNNNKQNENKNKNKNLNNEDLGKENKNQLSSSSSPSKDVIENEDGGQFWKQILSSLFEHDYISGVVIFDLGGVVITSKNINTKSFPKQGINLSKYFEKTPLGQLNKQVVGNCGLELLGEGYIVEGVTKYSIYGFNSKTKCGFSLEKTKTTFILGTFNEKQDKFDAFSVIGSLADDFRAIAL</sequence>
<evidence type="ECO:0000256" key="1">
    <source>
        <dbReference type="ARBA" id="ARBA00025549"/>
    </source>
</evidence>
<comment type="caution">
    <text evidence="3">The sequence shown here is derived from an EMBL/GenBank/DDBJ whole genome shotgun (WGS) entry which is preliminary data.</text>
</comment>
<dbReference type="Gene3D" id="3.30.450.30">
    <property type="entry name" value="Dynein light chain 2a, cytoplasmic"/>
    <property type="match status" value="1"/>
</dbReference>
<feature type="compositionally biased region" description="Low complexity" evidence="2">
    <location>
        <begin position="8"/>
        <end position="20"/>
    </location>
</feature>
<reference evidence="3 4" key="1">
    <citation type="submission" date="2023-11" db="EMBL/GenBank/DDBJ databases">
        <title>Dfirmibasis_genome.</title>
        <authorList>
            <person name="Edelbroek B."/>
            <person name="Kjellin J."/>
            <person name="Jerlstrom-Hultqvist J."/>
            <person name="Soderbom F."/>
        </authorList>
    </citation>
    <scope>NUCLEOTIDE SEQUENCE [LARGE SCALE GENOMIC DNA]</scope>
    <source>
        <strain evidence="3 4">TNS-C-14</strain>
    </source>
</reference>
<name>A0AAN7UA69_9MYCE</name>
<protein>
    <recommendedName>
        <fullName evidence="5">Profilin</fullName>
    </recommendedName>
</protein>
<dbReference type="InterPro" id="IPR036140">
    <property type="entry name" value="PFN_sf"/>
</dbReference>